<dbReference type="Pfam" id="PF13174">
    <property type="entry name" value="TPR_6"/>
    <property type="match status" value="1"/>
</dbReference>
<name>C7LWV1_DESBD</name>
<dbReference type="InterPro" id="IPR011990">
    <property type="entry name" value="TPR-like_helical_dom_sf"/>
</dbReference>
<dbReference type="SUPFAM" id="SSF81901">
    <property type="entry name" value="HCP-like"/>
    <property type="match status" value="1"/>
</dbReference>
<dbReference type="Gene3D" id="1.25.40.10">
    <property type="entry name" value="Tetratricopeptide repeat domain"/>
    <property type="match status" value="1"/>
</dbReference>
<dbReference type="EMBL" id="CP001629">
    <property type="protein sequence ID" value="ACU91161.1"/>
    <property type="molecule type" value="Genomic_DNA"/>
</dbReference>
<dbReference type="AlphaFoldDB" id="C7LWV1"/>
<dbReference type="KEGG" id="dba:Dbac_3086"/>
<dbReference type="Pfam" id="PF13432">
    <property type="entry name" value="TPR_16"/>
    <property type="match status" value="1"/>
</dbReference>
<dbReference type="InterPro" id="IPR019734">
    <property type="entry name" value="TPR_rpt"/>
</dbReference>
<feature type="signal peptide" evidence="2">
    <location>
        <begin position="1"/>
        <end position="19"/>
    </location>
</feature>
<dbReference type="PANTHER" id="PTHR12558:SF13">
    <property type="entry name" value="CELL DIVISION CYCLE PROTEIN 27 HOMOLOG"/>
    <property type="match status" value="1"/>
</dbReference>
<evidence type="ECO:0000256" key="1">
    <source>
        <dbReference type="PROSITE-ProRule" id="PRU00339"/>
    </source>
</evidence>
<dbReference type="SMART" id="SM00028">
    <property type="entry name" value="TPR"/>
    <property type="match status" value="5"/>
</dbReference>
<evidence type="ECO:0000313" key="3">
    <source>
        <dbReference type="EMBL" id="ACU91161.1"/>
    </source>
</evidence>
<feature type="repeat" description="TPR" evidence="1">
    <location>
        <begin position="69"/>
        <end position="102"/>
    </location>
</feature>
<dbReference type="Pfam" id="PF14559">
    <property type="entry name" value="TPR_19"/>
    <property type="match status" value="1"/>
</dbReference>
<gene>
    <name evidence="3" type="ordered locus">Dbac_3086</name>
</gene>
<dbReference type="PROSITE" id="PS50005">
    <property type="entry name" value="TPR"/>
    <property type="match status" value="1"/>
</dbReference>
<evidence type="ECO:0000256" key="2">
    <source>
        <dbReference type="SAM" id="SignalP"/>
    </source>
</evidence>
<sequence length="254" mass="28281">MKTCAMVLVLCFVLAGCGARGTSRGASSNMGSKEVELRLNLIESHINNDQPQLALQELFKVEPAAKHMSRFHFDSGMIYIGLQELEQARDGFAKAVEIDEDFGEAWNNLGKVEEALGRDSEAEAAYRKAIGILTYVTPEFPAYNLGVLLLRQGRASEAEELGRKALARNWRYIPAYKLLSDAFVAQNRLDDAESVLKSGLEADMDSTSTILALAEHQVRMGKTAEARELFTRIVKQYPKSNEAKLARDYLDFLQ</sequence>
<proteinExistence type="predicted"/>
<dbReference type="eggNOG" id="COG3063">
    <property type="taxonomic scope" value="Bacteria"/>
</dbReference>
<dbReference type="HOGENOM" id="CLU_003728_9_0_7"/>
<keyword evidence="1" id="KW-0802">TPR repeat</keyword>
<dbReference type="Proteomes" id="UP000002216">
    <property type="component" value="Chromosome"/>
</dbReference>
<dbReference type="OrthoDB" id="5484445at2"/>
<keyword evidence="4" id="KW-1185">Reference proteome</keyword>
<keyword evidence="2" id="KW-0732">Signal</keyword>
<evidence type="ECO:0000313" key="4">
    <source>
        <dbReference type="Proteomes" id="UP000002216"/>
    </source>
</evidence>
<dbReference type="PANTHER" id="PTHR12558">
    <property type="entry name" value="CELL DIVISION CYCLE 16,23,27"/>
    <property type="match status" value="1"/>
</dbReference>
<dbReference type="RefSeq" id="WP_015775250.1">
    <property type="nucleotide sequence ID" value="NC_013173.1"/>
</dbReference>
<protein>
    <submittedName>
        <fullName evidence="3">TPR repeat-containing protein</fullName>
    </submittedName>
</protein>
<accession>C7LWV1</accession>
<dbReference type="PROSITE" id="PS51257">
    <property type="entry name" value="PROKAR_LIPOPROTEIN"/>
    <property type="match status" value="1"/>
</dbReference>
<reference evidence="3 4" key="1">
    <citation type="journal article" date="2009" name="Stand. Genomic Sci.">
        <title>Complete genome sequence of Desulfomicrobium baculatum type strain (X).</title>
        <authorList>
            <person name="Copeland A."/>
            <person name="Spring S."/>
            <person name="Goker M."/>
            <person name="Schneider S."/>
            <person name="Lapidus A."/>
            <person name="Del Rio T.G."/>
            <person name="Tice H."/>
            <person name="Cheng J.F."/>
            <person name="Chen F."/>
            <person name="Nolan M."/>
            <person name="Bruce D."/>
            <person name="Goodwin L."/>
            <person name="Pitluck S."/>
            <person name="Ivanova N."/>
            <person name="Mavrommatis K."/>
            <person name="Ovchinnikova G."/>
            <person name="Pati A."/>
            <person name="Chen A."/>
            <person name="Palaniappan K."/>
            <person name="Land M."/>
            <person name="Hauser L."/>
            <person name="Chang Y.J."/>
            <person name="Jeffries C.C."/>
            <person name="Meincke L."/>
            <person name="Sims D."/>
            <person name="Brettin T."/>
            <person name="Detter J.C."/>
            <person name="Han C."/>
            <person name="Chain P."/>
            <person name="Bristow J."/>
            <person name="Eisen J.A."/>
            <person name="Markowitz V."/>
            <person name="Hugenholtz P."/>
            <person name="Kyrpides N.C."/>
            <person name="Klenk H.P."/>
            <person name="Lucas S."/>
        </authorList>
    </citation>
    <scope>NUCLEOTIDE SEQUENCE [LARGE SCALE GENOMIC DNA]</scope>
    <source>
        <strain evidence="4">DSM 4028 / VKM B-1378 / X</strain>
    </source>
</reference>
<organism evidence="3 4">
    <name type="scientific">Desulfomicrobium baculatum (strain DSM 4028 / VKM B-1378 / X)</name>
    <name type="common">Desulfovibrio baculatus</name>
    <dbReference type="NCBI Taxonomy" id="525897"/>
    <lineage>
        <taxon>Bacteria</taxon>
        <taxon>Pseudomonadati</taxon>
        <taxon>Thermodesulfobacteriota</taxon>
        <taxon>Desulfovibrionia</taxon>
        <taxon>Desulfovibrionales</taxon>
        <taxon>Desulfomicrobiaceae</taxon>
        <taxon>Desulfomicrobium</taxon>
    </lineage>
</organism>
<feature type="chain" id="PRO_5002978026" evidence="2">
    <location>
        <begin position="20"/>
        <end position="254"/>
    </location>
</feature>
<dbReference type="STRING" id="525897.Dbac_3086"/>